<sequence>MELFFSSFTARTIWTPELIIVLGLISFLYFWLIGPLRNKFTNAEPVPTRRKVYFHLGLLGIYFGFGGPLYVLGHLMLSMHMLSMAIVYLITPPLLLLGLPTWFFEYFRQFKVLRGIFTIVGFPILGLVLFNAMISFYHLPFTFDTLLTNEGWHNVYQLGMLFAALLMWWHLLPRMVTKYDMSELKKVGYMFASGALFTPACVLIIFAGSPLYATYTDPATWALAISYCLPAGAQIPYELFTTGSQSIAPLSPLHDQQLGGASMKVIQELVYGVAIGYVFKQWMNRDKATNDSTTHKEYDMEIVRGNDLVNLKEG</sequence>
<evidence type="ECO:0000256" key="2">
    <source>
        <dbReference type="ARBA" id="ARBA00022475"/>
    </source>
</evidence>
<feature type="transmembrane region" description="Helical" evidence="6">
    <location>
        <begin position="85"/>
        <end position="104"/>
    </location>
</feature>
<evidence type="ECO:0000313" key="7">
    <source>
        <dbReference type="EMBL" id="MBU9721826.1"/>
    </source>
</evidence>
<gene>
    <name evidence="7" type="primary">ctaG</name>
    <name evidence="7" type="ORF">KS407_10315</name>
</gene>
<keyword evidence="8" id="KW-1185">Reference proteome</keyword>
<evidence type="ECO:0000256" key="3">
    <source>
        <dbReference type="ARBA" id="ARBA00022692"/>
    </source>
</evidence>
<evidence type="ECO:0000256" key="1">
    <source>
        <dbReference type="ARBA" id="ARBA00004651"/>
    </source>
</evidence>
<keyword evidence="5 6" id="KW-0472">Membrane</keyword>
<organism evidence="7 8">
    <name type="scientific">Evansella alkalicola</name>
    <dbReference type="NCBI Taxonomy" id="745819"/>
    <lineage>
        <taxon>Bacteria</taxon>
        <taxon>Bacillati</taxon>
        <taxon>Bacillota</taxon>
        <taxon>Bacilli</taxon>
        <taxon>Bacillales</taxon>
        <taxon>Bacillaceae</taxon>
        <taxon>Evansella</taxon>
    </lineage>
</organism>
<feature type="transmembrane region" description="Helical" evidence="6">
    <location>
        <begin position="52"/>
        <end position="73"/>
    </location>
</feature>
<evidence type="ECO:0000256" key="5">
    <source>
        <dbReference type="ARBA" id="ARBA00023136"/>
    </source>
</evidence>
<name>A0ABS6JTB8_9BACI</name>
<comment type="caution">
    <text evidence="7">The sequence shown here is derived from an EMBL/GenBank/DDBJ whole genome shotgun (WGS) entry which is preliminary data.</text>
</comment>
<keyword evidence="2" id="KW-1003">Cell membrane</keyword>
<dbReference type="Proteomes" id="UP000790580">
    <property type="component" value="Unassembled WGS sequence"/>
</dbReference>
<reference evidence="7 8" key="1">
    <citation type="submission" date="2021-06" db="EMBL/GenBank/DDBJ databases">
        <title>Bacillus sp. RD4P76, an endophyte from a halophyte.</title>
        <authorList>
            <person name="Sun J.-Q."/>
        </authorList>
    </citation>
    <scope>NUCLEOTIDE SEQUENCE [LARGE SCALE GENOMIC DNA]</scope>
    <source>
        <strain evidence="7 8">JCM 17098</strain>
    </source>
</reference>
<feature type="transmembrane region" description="Helical" evidence="6">
    <location>
        <begin position="116"/>
        <end position="139"/>
    </location>
</feature>
<evidence type="ECO:0000313" key="8">
    <source>
        <dbReference type="Proteomes" id="UP000790580"/>
    </source>
</evidence>
<protein>
    <submittedName>
        <fullName evidence="7">Cytochrome c oxidase assembly factor CtaG</fullName>
    </submittedName>
</protein>
<dbReference type="InterPro" id="IPR014108">
    <property type="entry name" value="Caa3-assmbl_CtaG"/>
</dbReference>
<feature type="transmembrane region" description="Helical" evidence="6">
    <location>
        <begin position="189"/>
        <end position="213"/>
    </location>
</feature>
<dbReference type="EMBL" id="JAHQCR010000045">
    <property type="protein sequence ID" value="MBU9721826.1"/>
    <property type="molecule type" value="Genomic_DNA"/>
</dbReference>
<proteinExistence type="predicted"/>
<dbReference type="Pfam" id="PF09678">
    <property type="entry name" value="Caa3_CtaG"/>
    <property type="match status" value="1"/>
</dbReference>
<evidence type="ECO:0000256" key="4">
    <source>
        <dbReference type="ARBA" id="ARBA00022989"/>
    </source>
</evidence>
<dbReference type="NCBIfam" id="TIGR02737">
    <property type="entry name" value="caa3_CtaG"/>
    <property type="match status" value="1"/>
</dbReference>
<comment type="subcellular location">
    <subcellularLocation>
        <location evidence="1">Cell membrane</location>
        <topology evidence="1">Multi-pass membrane protein</topology>
    </subcellularLocation>
</comment>
<feature type="transmembrane region" description="Helical" evidence="6">
    <location>
        <begin position="12"/>
        <end position="32"/>
    </location>
</feature>
<dbReference type="InterPro" id="IPR019108">
    <property type="entry name" value="Caa3_assmbl_CtaG-rel"/>
</dbReference>
<feature type="transmembrane region" description="Helical" evidence="6">
    <location>
        <begin position="151"/>
        <end position="169"/>
    </location>
</feature>
<keyword evidence="3 6" id="KW-0812">Transmembrane</keyword>
<evidence type="ECO:0000256" key="6">
    <source>
        <dbReference type="SAM" id="Phobius"/>
    </source>
</evidence>
<accession>A0ABS6JTB8</accession>
<dbReference type="RefSeq" id="WP_088076003.1">
    <property type="nucleotide sequence ID" value="NZ_JAHQCR010000045.1"/>
</dbReference>
<keyword evidence="4 6" id="KW-1133">Transmembrane helix</keyword>